<feature type="chain" id="PRO_5040212672" evidence="2">
    <location>
        <begin position="18"/>
        <end position="221"/>
    </location>
</feature>
<name>A0A9Q8LF41_PASFU</name>
<dbReference type="GeneID" id="71984342"/>
<keyword evidence="4" id="KW-1185">Reference proteome</keyword>
<dbReference type="OrthoDB" id="3935682at2759"/>
<dbReference type="EMBL" id="CP090166">
    <property type="protein sequence ID" value="UJO16325.1"/>
    <property type="molecule type" value="Genomic_DNA"/>
</dbReference>
<protein>
    <submittedName>
        <fullName evidence="3">Uncharacterized protein</fullName>
    </submittedName>
</protein>
<feature type="region of interest" description="Disordered" evidence="1">
    <location>
        <begin position="26"/>
        <end position="45"/>
    </location>
</feature>
<sequence>MLAQTLSVAALVLSVSAQSISSESISSASSASGGSGTAARATTTSADGEVQTTITGLIGSLTSGFAASIVNANPCETTLAMQCTGDSYACSIASDVEIMVTQNPSEYEFAYATSTLGGQITLSQSCSLDGPSGSASQMICSASYRVSAGGQATGSTTVETLTNSDDFNYGQIPITAGAEKLPSAGTSCTVTQEQGAAAPTCVSEVYKIIVPVAAGLVGALI</sequence>
<feature type="signal peptide" evidence="2">
    <location>
        <begin position="1"/>
        <end position="17"/>
    </location>
</feature>
<evidence type="ECO:0000313" key="3">
    <source>
        <dbReference type="EMBL" id="UJO16325.1"/>
    </source>
</evidence>
<dbReference type="KEGG" id="ffu:CLAFUR5_04464"/>
<evidence type="ECO:0000256" key="2">
    <source>
        <dbReference type="SAM" id="SignalP"/>
    </source>
</evidence>
<dbReference type="Proteomes" id="UP000756132">
    <property type="component" value="Chromosome 4"/>
</dbReference>
<evidence type="ECO:0000256" key="1">
    <source>
        <dbReference type="SAM" id="MobiDB-lite"/>
    </source>
</evidence>
<dbReference type="OMA" id="PSEYEFA"/>
<keyword evidence="2" id="KW-0732">Signal</keyword>
<proteinExistence type="predicted"/>
<reference evidence="3" key="1">
    <citation type="submission" date="2021-12" db="EMBL/GenBank/DDBJ databases">
        <authorList>
            <person name="Zaccaron A."/>
            <person name="Stergiopoulos I."/>
        </authorList>
    </citation>
    <scope>NUCLEOTIDE SEQUENCE</scope>
    <source>
        <strain evidence="3">Race5_Kim</strain>
    </source>
</reference>
<evidence type="ECO:0000313" key="4">
    <source>
        <dbReference type="Proteomes" id="UP000756132"/>
    </source>
</evidence>
<reference evidence="3" key="2">
    <citation type="journal article" date="2022" name="Microb. Genom.">
        <title>A chromosome-scale genome assembly of the tomato pathogen Cladosporium fulvum reveals a compartmentalized genome architecture and the presence of a dispensable chromosome.</title>
        <authorList>
            <person name="Zaccaron A.Z."/>
            <person name="Chen L.H."/>
            <person name="Samaras A."/>
            <person name="Stergiopoulos I."/>
        </authorList>
    </citation>
    <scope>NUCLEOTIDE SEQUENCE</scope>
    <source>
        <strain evidence="3">Race5_Kim</strain>
    </source>
</reference>
<gene>
    <name evidence="3" type="ORF">CLAFUR5_04464</name>
</gene>
<dbReference type="AlphaFoldDB" id="A0A9Q8LF41"/>
<accession>A0A9Q8LF41</accession>
<dbReference type="RefSeq" id="XP_047760691.1">
    <property type="nucleotide sequence ID" value="XM_047903612.1"/>
</dbReference>
<organism evidence="3 4">
    <name type="scientific">Passalora fulva</name>
    <name type="common">Tomato leaf mold</name>
    <name type="synonym">Cladosporium fulvum</name>
    <dbReference type="NCBI Taxonomy" id="5499"/>
    <lineage>
        <taxon>Eukaryota</taxon>
        <taxon>Fungi</taxon>
        <taxon>Dikarya</taxon>
        <taxon>Ascomycota</taxon>
        <taxon>Pezizomycotina</taxon>
        <taxon>Dothideomycetes</taxon>
        <taxon>Dothideomycetidae</taxon>
        <taxon>Mycosphaerellales</taxon>
        <taxon>Mycosphaerellaceae</taxon>
        <taxon>Fulvia</taxon>
    </lineage>
</organism>